<feature type="transmembrane region" description="Helical" evidence="1">
    <location>
        <begin position="81"/>
        <end position="101"/>
    </location>
</feature>
<evidence type="ECO:0000256" key="1">
    <source>
        <dbReference type="SAM" id="Phobius"/>
    </source>
</evidence>
<reference evidence="2" key="1">
    <citation type="submission" date="2018-12" db="EMBL/GenBank/DDBJ databases">
        <title>Novel natural products biosynthetic potential of the class Ktedonobacteria.</title>
        <authorList>
            <person name="Zheng Y."/>
            <person name="Saitou A."/>
            <person name="Wang C.M."/>
            <person name="Toyoda A."/>
            <person name="Minakuchi Y."/>
            <person name="Sekiguchi Y."/>
            <person name="Ueda K."/>
            <person name="Takano H."/>
            <person name="Sakai Y."/>
            <person name="Yokota A."/>
            <person name="Yabe S."/>
        </authorList>
    </citation>
    <scope>NUCLEOTIDE SEQUENCE</scope>
    <source>
        <strain evidence="2">A3-2</strain>
    </source>
</reference>
<dbReference type="EMBL" id="AP019377">
    <property type="protein sequence ID" value="BBH92015.1"/>
    <property type="molecule type" value="Genomic_DNA"/>
</dbReference>
<gene>
    <name evidence="2" type="ORF">KTA_02140</name>
</gene>
<keyword evidence="1" id="KW-0812">Transmembrane</keyword>
<proteinExistence type="predicted"/>
<dbReference type="AlphaFoldDB" id="A0A455T0S4"/>
<name>A0A455T0S4_9CHLR</name>
<organism evidence="2">
    <name type="scientific">Thermogemmatispora argillosa</name>
    <dbReference type="NCBI Taxonomy" id="2045280"/>
    <lineage>
        <taxon>Bacteria</taxon>
        <taxon>Bacillati</taxon>
        <taxon>Chloroflexota</taxon>
        <taxon>Ktedonobacteria</taxon>
        <taxon>Thermogemmatisporales</taxon>
        <taxon>Thermogemmatisporaceae</taxon>
        <taxon>Thermogemmatispora</taxon>
    </lineage>
</organism>
<keyword evidence="1" id="KW-1133">Transmembrane helix</keyword>
<sequence length="104" mass="11390">MQWRNRLLQVAIILFVLLLVNLILQYSAAQGTLKGAVGVLSWVLPILLLALGLAALWLAYTRRQLPQARLQRGGLSGNTGLFLLGLIVVILALVFLLQNIASFL</sequence>
<keyword evidence="1" id="KW-0472">Membrane</keyword>
<accession>A0A455T0S4</accession>
<protein>
    <submittedName>
        <fullName evidence="2">Uncharacterized protein</fullName>
    </submittedName>
</protein>
<feature type="transmembrane region" description="Helical" evidence="1">
    <location>
        <begin position="39"/>
        <end position="60"/>
    </location>
</feature>
<evidence type="ECO:0000313" key="2">
    <source>
        <dbReference type="EMBL" id="BBH92015.1"/>
    </source>
</evidence>